<reference evidence="3 4" key="1">
    <citation type="submission" date="2024-07" db="EMBL/GenBank/DDBJ databases">
        <authorList>
            <person name="Li M."/>
        </authorList>
    </citation>
    <scope>NUCLEOTIDE SEQUENCE [LARGE SCALE GENOMIC DNA]</scope>
    <source>
        <strain evidence="3 4">25A3E</strain>
    </source>
</reference>
<feature type="transmembrane region" description="Helical" evidence="1">
    <location>
        <begin position="333"/>
        <end position="357"/>
    </location>
</feature>
<feature type="transmembrane region" description="Helical" evidence="1">
    <location>
        <begin position="251"/>
        <end position="270"/>
    </location>
</feature>
<evidence type="ECO:0000313" key="3">
    <source>
        <dbReference type="EMBL" id="MEX6502540.1"/>
    </source>
</evidence>
<feature type="transmembrane region" description="Helical" evidence="1">
    <location>
        <begin position="149"/>
        <end position="169"/>
    </location>
</feature>
<keyword evidence="4" id="KW-1185">Reference proteome</keyword>
<gene>
    <name evidence="3" type="ORF">AB5S05_10740</name>
</gene>
<keyword evidence="1" id="KW-1133">Transmembrane helix</keyword>
<organism evidence="3 4">
    <name type="scientific">Pseudomonas zhanjiangensis</name>
    <dbReference type="NCBI Taxonomy" id="3239015"/>
    <lineage>
        <taxon>Bacteria</taxon>
        <taxon>Pseudomonadati</taxon>
        <taxon>Pseudomonadota</taxon>
        <taxon>Gammaproteobacteria</taxon>
        <taxon>Pseudomonadales</taxon>
        <taxon>Pseudomonadaceae</taxon>
        <taxon>Pseudomonas</taxon>
    </lineage>
</organism>
<feature type="transmembrane region" description="Helical" evidence="1">
    <location>
        <begin position="65"/>
        <end position="89"/>
    </location>
</feature>
<keyword evidence="1" id="KW-0812">Transmembrane</keyword>
<proteinExistence type="predicted"/>
<evidence type="ECO:0000259" key="2">
    <source>
        <dbReference type="Pfam" id="PF07670"/>
    </source>
</evidence>
<accession>A0ABV3YT91</accession>
<feature type="domain" description="Nucleoside transporter/FeoB GTPase Gate" evidence="2">
    <location>
        <begin position="149"/>
        <end position="246"/>
    </location>
</feature>
<evidence type="ECO:0000256" key="1">
    <source>
        <dbReference type="SAM" id="Phobius"/>
    </source>
</evidence>
<name>A0ABV3YT91_9PSED</name>
<feature type="transmembrane region" description="Helical" evidence="1">
    <location>
        <begin position="25"/>
        <end position="45"/>
    </location>
</feature>
<dbReference type="Proteomes" id="UP001560296">
    <property type="component" value="Unassembled WGS sequence"/>
</dbReference>
<feature type="transmembrane region" description="Helical" evidence="1">
    <location>
        <begin position="441"/>
        <end position="463"/>
    </location>
</feature>
<comment type="caution">
    <text evidence="3">The sequence shown here is derived from an EMBL/GenBank/DDBJ whole genome shotgun (WGS) entry which is preliminary data.</text>
</comment>
<dbReference type="EMBL" id="JBFTEG010000007">
    <property type="protein sequence ID" value="MEX6502540.1"/>
    <property type="molecule type" value="Genomic_DNA"/>
</dbReference>
<keyword evidence="1" id="KW-0472">Membrane</keyword>
<dbReference type="Pfam" id="PF07670">
    <property type="entry name" value="Gate"/>
    <property type="match status" value="1"/>
</dbReference>
<evidence type="ECO:0000313" key="4">
    <source>
        <dbReference type="Proteomes" id="UP001560296"/>
    </source>
</evidence>
<protein>
    <submittedName>
        <fullName evidence="3">YjiH family protein</fullName>
    </submittedName>
</protein>
<sequence length="464" mass="50320">MNHDETMPLLDDQPPADTSYSVRQLLIFLIPSLLGVLLFLTPIVYEDKVTIGLGVMADALKASLSGWLPAIATGLLLFSAAFGLLGSLLKPRWLTERRALNDLFVLHPLWLGLRVLGAVFAAMTFWQFGPEWIWNANTGGVVLKDLAPVLITFFLVAGLILPLLTDYGLMEFCGTLVRNVFRKIFGLPGRSAIDAIASWLGSGTVGVLITAQQYQKGFYSAREAAVIATNFSIASIAFSLLITSFMKLDHLFVPFYLTVVVAGLAAAIITPRIPPLSWKKDEYVAGVGKQIKEDVPSGTSLLSWGVTQAVKRANANPSPAQMVKVGVHNVVDIWLGLLPLVMAIGTVSLAIAEFTPVFNWLSYPIVPLLEALQLPEAAKAAPAMLVGFADMFLPAVLGKGIESELTRFVVACVSLTQLIYMSEVGVLIIKAKLPLNILELFVIFIIRTLITLPIIALMAHWIVG</sequence>
<dbReference type="InterPro" id="IPR011642">
    <property type="entry name" value="Gate_dom"/>
</dbReference>
<feature type="transmembrane region" description="Helical" evidence="1">
    <location>
        <begin position="408"/>
        <end position="429"/>
    </location>
</feature>
<feature type="transmembrane region" description="Helical" evidence="1">
    <location>
        <begin position="224"/>
        <end position="245"/>
    </location>
</feature>
<feature type="transmembrane region" description="Helical" evidence="1">
    <location>
        <begin position="109"/>
        <end position="129"/>
    </location>
</feature>
<dbReference type="RefSeq" id="WP_369287507.1">
    <property type="nucleotide sequence ID" value="NZ_JBFTEG010000007.1"/>
</dbReference>